<dbReference type="Gene3D" id="1.10.260.40">
    <property type="entry name" value="lambda repressor-like DNA-binding domains"/>
    <property type="match status" value="1"/>
</dbReference>
<reference evidence="2" key="1">
    <citation type="submission" date="2020-10" db="EMBL/GenBank/DDBJ databases">
        <title>Bacterium isolated from coastal waters sediment.</title>
        <authorList>
            <person name="Chen R.-J."/>
            <person name="Lu D.-C."/>
            <person name="Zhu K.-L."/>
            <person name="Du Z.-J."/>
        </authorList>
    </citation>
    <scope>NUCLEOTIDE SEQUENCE</scope>
    <source>
        <strain evidence="2">N1Y112</strain>
    </source>
</reference>
<proteinExistence type="predicted"/>
<dbReference type="InterPro" id="IPR050400">
    <property type="entry name" value="Bact_Cytoskel_RodZ"/>
</dbReference>
<dbReference type="InterPro" id="IPR010982">
    <property type="entry name" value="Lambda_DNA-bd_dom_sf"/>
</dbReference>
<dbReference type="Pfam" id="PF13413">
    <property type="entry name" value="HTH_25"/>
    <property type="match status" value="1"/>
</dbReference>
<sequence length="360" mass="37769">MSSQTQLDKEETVEEIFPGAEFAAAREAKGQDVEEVASTLNFSSSHLVAIEEGRLSDLPNRVFALGYLRAYARHLGLDEQQAVADYERFTGSTPKAGVKPLKSIGGGLEEPQRKGGGAKWVLSIVVLLGAAGAVNWWVNQRPVTADVPAVTTFNIESEPDSAASPVEVVATISTEQEKEIVSQPVEVSELASDSELNHVSAIPETVAVEPSVSSEMDVAVAPIVSSSLGGDEPAQVVNGGDSSVEAVSNTEAVAEDVVATADVQEVPVVDKPASVVEGEGHLKISFDADCWVEVRDSSGKLLVASVRGAARGVDVRGAAPMKVTLGALSSVDSLTFNNQAVELTQRGRGNILRMTLPVVE</sequence>
<dbReference type="PANTHER" id="PTHR34475">
    <property type="match status" value="1"/>
</dbReference>
<dbReference type="InterPro" id="IPR025194">
    <property type="entry name" value="RodZ-like_C"/>
</dbReference>
<dbReference type="EMBL" id="JADEYS010000017">
    <property type="protein sequence ID" value="MBE9398648.1"/>
    <property type="molecule type" value="Genomic_DNA"/>
</dbReference>
<name>A0A8J7FIX6_9GAMM</name>
<dbReference type="RefSeq" id="WP_193954345.1">
    <property type="nucleotide sequence ID" value="NZ_JADEYS010000017.1"/>
</dbReference>
<gene>
    <name evidence="2" type="ORF">IOQ59_15425</name>
</gene>
<evidence type="ECO:0000313" key="2">
    <source>
        <dbReference type="EMBL" id="MBE9398648.1"/>
    </source>
</evidence>
<feature type="domain" description="Cytoskeleton protein RodZ-like C-terminal" evidence="1">
    <location>
        <begin position="284"/>
        <end position="355"/>
    </location>
</feature>
<dbReference type="AlphaFoldDB" id="A0A8J7FIX6"/>
<dbReference type="Proteomes" id="UP000640333">
    <property type="component" value="Unassembled WGS sequence"/>
</dbReference>
<dbReference type="Pfam" id="PF13464">
    <property type="entry name" value="RodZ_C"/>
    <property type="match status" value="1"/>
</dbReference>
<protein>
    <submittedName>
        <fullName evidence="2">Helix-turn-helix domain-containing protein</fullName>
    </submittedName>
</protein>
<evidence type="ECO:0000313" key="3">
    <source>
        <dbReference type="Proteomes" id="UP000640333"/>
    </source>
</evidence>
<keyword evidence="3" id="KW-1185">Reference proteome</keyword>
<evidence type="ECO:0000259" key="1">
    <source>
        <dbReference type="Pfam" id="PF13464"/>
    </source>
</evidence>
<dbReference type="CDD" id="cd00093">
    <property type="entry name" value="HTH_XRE"/>
    <property type="match status" value="1"/>
</dbReference>
<comment type="caution">
    <text evidence="2">The sequence shown here is derived from an EMBL/GenBank/DDBJ whole genome shotgun (WGS) entry which is preliminary data.</text>
</comment>
<accession>A0A8J7FIX6</accession>
<dbReference type="InterPro" id="IPR001387">
    <property type="entry name" value="Cro/C1-type_HTH"/>
</dbReference>
<organism evidence="2 3">
    <name type="scientific">Pontibacterium sinense</name>
    <dbReference type="NCBI Taxonomy" id="2781979"/>
    <lineage>
        <taxon>Bacteria</taxon>
        <taxon>Pseudomonadati</taxon>
        <taxon>Pseudomonadota</taxon>
        <taxon>Gammaproteobacteria</taxon>
        <taxon>Oceanospirillales</taxon>
        <taxon>Oceanospirillaceae</taxon>
        <taxon>Pontibacterium</taxon>
    </lineage>
</organism>
<dbReference type="GO" id="GO:0003677">
    <property type="term" value="F:DNA binding"/>
    <property type="evidence" value="ECO:0007669"/>
    <property type="project" value="InterPro"/>
</dbReference>
<dbReference type="PANTHER" id="PTHR34475:SF1">
    <property type="entry name" value="CYTOSKELETON PROTEIN RODZ"/>
    <property type="match status" value="1"/>
</dbReference>